<keyword evidence="3 6" id="KW-0812">Transmembrane</keyword>
<dbReference type="SUPFAM" id="SSF52540">
    <property type="entry name" value="P-loop containing nucleoside triphosphate hydrolases"/>
    <property type="match status" value="1"/>
</dbReference>
<accession>F8L2X3</accession>
<dbReference type="Proteomes" id="UP000000496">
    <property type="component" value="Plasmid pSn"/>
</dbReference>
<evidence type="ECO:0000313" key="8">
    <source>
        <dbReference type="EMBL" id="CCB87819.1"/>
    </source>
</evidence>
<keyword evidence="4 6" id="KW-1133">Transmembrane helix</keyword>
<evidence type="ECO:0000313" key="9">
    <source>
        <dbReference type="Proteomes" id="UP000000496"/>
    </source>
</evidence>
<comment type="subcellular location">
    <subcellularLocation>
        <location evidence="1">Cell membrane</location>
        <topology evidence="1">Multi-pass membrane protein</topology>
    </subcellularLocation>
</comment>
<dbReference type="AlphaFoldDB" id="F8L2X3"/>
<proteinExistence type="predicted"/>
<dbReference type="InterPro" id="IPR027417">
    <property type="entry name" value="P-loop_NTPase"/>
</dbReference>
<keyword evidence="2" id="KW-1003">Cell membrane</keyword>
<dbReference type="EMBL" id="FR872581">
    <property type="protein sequence ID" value="CCB87819.1"/>
    <property type="molecule type" value="Genomic_DNA"/>
</dbReference>
<keyword evidence="8" id="KW-0614">Plasmid</keyword>
<dbReference type="Gene3D" id="3.40.50.300">
    <property type="entry name" value="P-loop containing nucleotide triphosphate hydrolases"/>
    <property type="match status" value="1"/>
</dbReference>
<evidence type="ECO:0000256" key="5">
    <source>
        <dbReference type="ARBA" id="ARBA00023136"/>
    </source>
</evidence>
<evidence type="ECO:0000256" key="4">
    <source>
        <dbReference type="ARBA" id="ARBA00022989"/>
    </source>
</evidence>
<dbReference type="InterPro" id="IPR051539">
    <property type="entry name" value="T4SS-coupling_protein"/>
</dbReference>
<gene>
    <name evidence="8" type="primary">traD-B</name>
    <name evidence="8" type="ordered locus">SNE_B24600</name>
</gene>
<dbReference type="KEGG" id="sng:SNE_B24600"/>
<evidence type="ECO:0000256" key="1">
    <source>
        <dbReference type="ARBA" id="ARBA00004651"/>
    </source>
</evidence>
<dbReference type="InterPro" id="IPR019476">
    <property type="entry name" value="T4SS_TraD_DNA-bd"/>
</dbReference>
<organism evidence="8 9">
    <name type="scientific">Simkania negevensis (strain ATCC VR-1471 / DSM 27360 / Z)</name>
    <dbReference type="NCBI Taxonomy" id="331113"/>
    <lineage>
        <taxon>Bacteria</taxon>
        <taxon>Pseudomonadati</taxon>
        <taxon>Chlamydiota</taxon>
        <taxon>Chlamydiia</taxon>
        <taxon>Parachlamydiales</taxon>
        <taxon>Simkaniaceae</taxon>
        <taxon>Simkania</taxon>
    </lineage>
</organism>
<dbReference type="PANTHER" id="PTHR37937:SF1">
    <property type="entry name" value="CONJUGATIVE TRANSFER: DNA TRANSPORT"/>
    <property type="match status" value="1"/>
</dbReference>
<name>F8L2X3_SIMNZ</name>
<dbReference type="CDD" id="cd01127">
    <property type="entry name" value="TrwB_TraG_TraD_VirD4"/>
    <property type="match status" value="1"/>
</dbReference>
<evidence type="ECO:0000256" key="2">
    <source>
        <dbReference type="ARBA" id="ARBA00022475"/>
    </source>
</evidence>
<feature type="domain" description="Type IV secretion system coupling protein TraD DNA-binding" evidence="7">
    <location>
        <begin position="193"/>
        <end position="576"/>
    </location>
</feature>
<dbReference type="PANTHER" id="PTHR37937">
    <property type="entry name" value="CONJUGATIVE TRANSFER: DNA TRANSPORT"/>
    <property type="match status" value="1"/>
</dbReference>
<dbReference type="OrthoDB" id="9766496at2"/>
<dbReference type="RefSeq" id="WP_013935053.1">
    <property type="nucleotide sequence ID" value="NC_015710.1"/>
</dbReference>
<evidence type="ECO:0000256" key="6">
    <source>
        <dbReference type="SAM" id="Phobius"/>
    </source>
</evidence>
<evidence type="ECO:0000256" key="3">
    <source>
        <dbReference type="ARBA" id="ARBA00022692"/>
    </source>
</evidence>
<reference evidence="8 9" key="2">
    <citation type="journal article" date="2011" name="Mol. Biol. Evol.">
        <title>Unity in variety--the pan-genome of the Chlamydiae.</title>
        <authorList>
            <person name="Collingro A."/>
            <person name="Tischler P."/>
            <person name="Weinmaier T."/>
            <person name="Penz T."/>
            <person name="Heinz E."/>
            <person name="Brunham R.C."/>
            <person name="Read T.D."/>
            <person name="Bavoil P.M."/>
            <person name="Sachse K."/>
            <person name="Kahane S."/>
            <person name="Friedman M.G."/>
            <person name="Rattei T."/>
            <person name="Myers G.S."/>
            <person name="Horn M."/>
        </authorList>
    </citation>
    <scope>NUCLEOTIDE SEQUENCE [LARGE SCALE GENOMIC DNA]</scope>
    <source>
        <strain evidence="9">ATCC VR-1471 / Z</strain>
        <plasmid evidence="8 9">pSn</plasmid>
    </source>
</reference>
<reference key="1">
    <citation type="journal article" date="2011" name="Mol. Biol. Evol.">
        <title>Unity in variety -- the pan-genome of the Chlamydiae.</title>
        <authorList>
            <person name="Collingro A."/>
            <person name="Tischler P."/>
            <person name="Weinmaier T."/>
            <person name="Penz T."/>
            <person name="Heinz E."/>
            <person name="Brunham R.C."/>
            <person name="Read T.D."/>
            <person name="Bavoil P.M."/>
            <person name="Sachse K."/>
            <person name="Kahane S."/>
            <person name="Friedman M.G."/>
            <person name="Rattei T."/>
            <person name="Myers G.S.A."/>
            <person name="Horn M."/>
        </authorList>
    </citation>
    <scope>NUCLEOTIDE SEQUENCE</scope>
    <source>
        <strain>Z</strain>
    </source>
</reference>
<feature type="transmembrane region" description="Helical" evidence="6">
    <location>
        <begin position="27"/>
        <end position="45"/>
    </location>
</feature>
<dbReference type="HOGENOM" id="CLU_016763_4_1_0"/>
<dbReference type="Pfam" id="PF10412">
    <property type="entry name" value="TrwB_AAD_bind"/>
    <property type="match status" value="1"/>
</dbReference>
<dbReference type="eggNOG" id="COG3505">
    <property type="taxonomic scope" value="Bacteria"/>
</dbReference>
<evidence type="ECO:0000259" key="7">
    <source>
        <dbReference type="Pfam" id="PF10412"/>
    </source>
</evidence>
<dbReference type="GO" id="GO:0005886">
    <property type="term" value="C:plasma membrane"/>
    <property type="evidence" value="ECO:0007669"/>
    <property type="project" value="UniProtKB-SubCell"/>
</dbReference>
<keyword evidence="9" id="KW-1185">Reference proteome</keyword>
<geneLocation type="plasmid" evidence="8 9">
    <name>pSn</name>
</geneLocation>
<protein>
    <submittedName>
        <fullName evidence="8">Conjugal transfer protein TraD</fullName>
    </submittedName>
</protein>
<keyword evidence="5 6" id="KW-0472">Membrane</keyword>
<sequence length="608" mass="69961">MGLFKTIAAGGQTWAHRIRMLRQVVKIGFLVAIVPALIYLGWFLYSQPTENYKAFYYYGVAKTSFEEKVVVDAQSWKEIQKPIMKNSNKSISRTQHIVSVTLLNERFKNNTVRIKKEKVISVCQKRISTFLQEALEAAATSGKIFLTSFLLCMGFFLWRGRQTEKKKHISGLPYQKSWKLKLSFHLKRKASDLKLASVPLPKSKDPYHILMTGSSRTGKTNCLRQLLQQIRERGDCAVVVDTTGSFISEFYRDGKDVILNPCDVRSKGWHPWCDCADLDFEKLAYTFIPEPIRKSDNDFFIKSSRSIFIASLERAYAQKNFYIQDFLDDLMRSSTDLLYKKLRDTDAAIYVDPKGERTPASVRATLNTYINHLRPLKNTTNPFSIKDWIFSKDRNWLFLASYPTKREKLNVLLSVWFSLALSAVMERGISQKNKLVWLVVDELHSLQKLEYLRSYMDEISKYQGCITLATQNLAQLDEIYGESTTDGILDQCGISVCFRQNNADIAKRMSNYFGKVQTREIQEGISYGANEIRDGVSLSSIEKIRASISETEILSLNNLEAFLRLPGNISPTKIKFDYLKEKHIAESYIEDPKILADKKEYLQQMHNT</sequence>